<dbReference type="Proteomes" id="UP001642360">
    <property type="component" value="Unassembled WGS sequence"/>
</dbReference>
<dbReference type="PROSITE" id="PS51375">
    <property type="entry name" value="PPR"/>
    <property type="match status" value="14"/>
</dbReference>
<feature type="repeat" description="PPR" evidence="2">
    <location>
        <begin position="151"/>
        <end position="185"/>
    </location>
</feature>
<feature type="repeat" description="PPR" evidence="2">
    <location>
        <begin position="499"/>
        <end position="533"/>
    </location>
</feature>
<accession>A0ABC8UNB5</accession>
<keyword evidence="4" id="KW-1185">Reference proteome</keyword>
<keyword evidence="1" id="KW-0677">Repeat</keyword>
<dbReference type="InterPro" id="IPR011990">
    <property type="entry name" value="TPR-like_helical_dom_sf"/>
</dbReference>
<evidence type="ECO:0000313" key="4">
    <source>
        <dbReference type="Proteomes" id="UP001642360"/>
    </source>
</evidence>
<evidence type="ECO:0000313" key="3">
    <source>
        <dbReference type="EMBL" id="CAK9182362.1"/>
    </source>
</evidence>
<feature type="repeat" description="PPR" evidence="2">
    <location>
        <begin position="845"/>
        <end position="879"/>
    </location>
</feature>
<gene>
    <name evidence="3" type="ORF">ILEXP_LOCUS52505</name>
</gene>
<reference evidence="3 4" key="1">
    <citation type="submission" date="2024-02" db="EMBL/GenBank/DDBJ databases">
        <authorList>
            <person name="Vignale AGUSTIN F."/>
            <person name="Sosa J E."/>
            <person name="Modenutti C."/>
        </authorList>
    </citation>
    <scope>NUCLEOTIDE SEQUENCE [LARGE SCALE GENOMIC DNA]</scope>
</reference>
<dbReference type="InterPro" id="IPR002885">
    <property type="entry name" value="PPR_rpt"/>
</dbReference>
<feature type="repeat" description="PPR" evidence="2">
    <location>
        <begin position="329"/>
        <end position="363"/>
    </location>
</feature>
<feature type="repeat" description="PPR" evidence="2">
    <location>
        <begin position="399"/>
        <end position="429"/>
    </location>
</feature>
<dbReference type="NCBIfam" id="TIGR00756">
    <property type="entry name" value="PPR"/>
    <property type="match status" value="15"/>
</dbReference>
<dbReference type="EMBL" id="CAUOFW020008324">
    <property type="protein sequence ID" value="CAK9182362.1"/>
    <property type="molecule type" value="Genomic_DNA"/>
</dbReference>
<comment type="caution">
    <text evidence="3">The sequence shown here is derived from an EMBL/GenBank/DDBJ whole genome shotgun (WGS) entry which is preliminary data.</text>
</comment>
<dbReference type="Pfam" id="PF13041">
    <property type="entry name" value="PPR_2"/>
    <property type="match status" value="6"/>
</dbReference>
<name>A0ABC8UNB5_9AQUA</name>
<proteinExistence type="predicted"/>
<feature type="repeat" description="PPR" evidence="2">
    <location>
        <begin position="880"/>
        <end position="914"/>
    </location>
</feature>
<dbReference type="PANTHER" id="PTHR47932:SF12">
    <property type="entry name" value="PENTACOTRIPEPTIDE-REPEAT REGION OF PRORP DOMAIN-CONTAINING PROTEIN"/>
    <property type="match status" value="1"/>
</dbReference>
<feature type="repeat" description="PPR" evidence="2">
    <location>
        <begin position="775"/>
        <end position="809"/>
    </location>
</feature>
<feature type="repeat" description="PPR" evidence="2">
    <location>
        <begin position="810"/>
        <end position="844"/>
    </location>
</feature>
<dbReference type="AlphaFoldDB" id="A0ABC8UNB5"/>
<dbReference type="PANTHER" id="PTHR47932">
    <property type="entry name" value="ATPASE EXPRESSION PROTEIN 3"/>
    <property type="match status" value="1"/>
</dbReference>
<feature type="repeat" description="PPR" evidence="2">
    <location>
        <begin position="294"/>
        <end position="328"/>
    </location>
</feature>
<feature type="repeat" description="PPR" evidence="2">
    <location>
        <begin position="740"/>
        <end position="774"/>
    </location>
</feature>
<dbReference type="Pfam" id="PF01535">
    <property type="entry name" value="PPR"/>
    <property type="match status" value="3"/>
</dbReference>
<dbReference type="Gene3D" id="1.25.40.10">
    <property type="entry name" value="Tetratricopeptide repeat domain"/>
    <property type="match status" value="7"/>
</dbReference>
<evidence type="ECO:0000256" key="2">
    <source>
        <dbReference type="PROSITE-ProRule" id="PRU00708"/>
    </source>
</evidence>
<feature type="repeat" description="PPR" evidence="2">
    <location>
        <begin position="364"/>
        <end position="398"/>
    </location>
</feature>
<feature type="repeat" description="PPR" evidence="2">
    <location>
        <begin position="915"/>
        <end position="949"/>
    </location>
</feature>
<evidence type="ECO:0000256" key="1">
    <source>
        <dbReference type="ARBA" id="ARBA00022737"/>
    </source>
</evidence>
<protein>
    <recommendedName>
        <fullName evidence="5">Pentatricopeptide repeat-containing protein</fullName>
    </recommendedName>
</protein>
<feature type="repeat" description="PPR" evidence="2">
    <location>
        <begin position="224"/>
        <end position="258"/>
    </location>
</feature>
<sequence length="1098" mass="123440">MIMSKLFNTKRFSTLSCSSSPCHRKKTKTRALSALLKSGFTPTLKHCNQFLLFLSQNHKFKSVILLFSQMNAYQIMGDSSTHLLFTRALLKEHKYEEAAQFMKTRMAKTSVCRQNHIWDSLIQGLCIDVKDPEKALSVLKDCLRVDGILPSSFTFCSLIHCLSSMGMMDRTIEVLELMTDEKIQYPFDNFVTSSVISGFVKIGKPEVAIGFYENAEKAGGLRPNIVTGTALVSAYCRLGRIEEARDLVSMMENEGVAFDVVFYSNWMYEYFREGFLVMAFQKYKEMGERKIDLDTISYTILIDGFSKEGNVEKTVGFLNKMRKDGLKPNLVTYTAVMLGFCKKGKIEEAITVLKTVENLGIELDEFAYATLIDGICRKGNFPIVFQLLAEMEKKGIKPSIVTYNTVIKGLCKAGRTSEANEISKGIVGDVVTYGTLLTGYIEEENVTGMLEIKKRLEADGVCLDVVMCNILIKALFMVGSFEDALAIYKGMPDMDLAADSVTYCTMIDGYCKAGRIDEALEKFDEFRKASIYSVACYNCILHGLCKKRMVGMAIEVFLELNERGLPVDVDIYMMLIKAIFEEKGAEGVLHLVHRIENLGYDIFDTLCDSAISFLCKRGFPEAASDVYMVLRRKGSVVTGRSYYSLLEALVHDSKNGLTQPILGSFVKKYGPFESRVREILVYCLCMDNVNKALRFLTKMKENMCNVAFPVTVIEKLTKNGRVLDAYELVMGANGHLPPMDVVDYSIVVDSLCKSGHFHKALDVCDFARRTGVMLNIVTYNSVINGLCRQGCLVEALRLFDSLEKINTVPSEITYATLIDTLSKGGFLLDARNMFESMVLKDFKPNTRVYNSLINGYCKLGQMQEALKLLHDLEVKCLQPDGFTVSTMIDGYCLKGDMEGALGFFFEFKRKGMPPDLLGFIYLMRGLCAKGRMEESRSILREMLQTQHVVDVLNEVDTQVEMESLASFLVSLCEQGSIQEAITILNEVASMFFHVGRRSGACNGSEILEEPYNGKTFDVVKSKSLICNYETDLDFKSCNMGRLEEFMKKDPTVGNKKSQYLDFDSCYTLIASLCSRGEVWKANKLVKMLSDSTEVLYFK</sequence>
<evidence type="ECO:0008006" key="5">
    <source>
        <dbReference type="Google" id="ProtNLM"/>
    </source>
</evidence>
<dbReference type="Pfam" id="PF12854">
    <property type="entry name" value="PPR_1"/>
    <property type="match status" value="1"/>
</dbReference>
<feature type="repeat" description="PPR" evidence="2">
    <location>
        <begin position="464"/>
        <end position="498"/>
    </location>
</feature>
<organism evidence="3 4">
    <name type="scientific">Ilex paraguariensis</name>
    <name type="common">yerba mate</name>
    <dbReference type="NCBI Taxonomy" id="185542"/>
    <lineage>
        <taxon>Eukaryota</taxon>
        <taxon>Viridiplantae</taxon>
        <taxon>Streptophyta</taxon>
        <taxon>Embryophyta</taxon>
        <taxon>Tracheophyta</taxon>
        <taxon>Spermatophyta</taxon>
        <taxon>Magnoliopsida</taxon>
        <taxon>eudicotyledons</taxon>
        <taxon>Gunneridae</taxon>
        <taxon>Pentapetalae</taxon>
        <taxon>asterids</taxon>
        <taxon>campanulids</taxon>
        <taxon>Aquifoliales</taxon>
        <taxon>Aquifoliaceae</taxon>
        <taxon>Ilex</taxon>
    </lineage>
</organism>